<dbReference type="GO" id="GO:0016491">
    <property type="term" value="F:oxidoreductase activity"/>
    <property type="evidence" value="ECO:0007669"/>
    <property type="project" value="InterPro"/>
</dbReference>
<name>A0A250WZA3_9CHLO</name>
<protein>
    <recommendedName>
        <fullName evidence="2">ShKT domain-containing protein</fullName>
    </recommendedName>
</protein>
<dbReference type="PRINTS" id="PR00069">
    <property type="entry name" value="ALDKETRDTASE"/>
</dbReference>
<keyword evidence="4" id="KW-1185">Reference proteome</keyword>
<dbReference type="InterPro" id="IPR020471">
    <property type="entry name" value="AKR"/>
</dbReference>
<keyword evidence="1" id="KW-0472">Membrane</keyword>
<dbReference type="EMBL" id="BEGY01000016">
    <property type="protein sequence ID" value="GAX76173.1"/>
    <property type="molecule type" value="Genomic_DNA"/>
</dbReference>
<dbReference type="Pfam" id="PF01549">
    <property type="entry name" value="ShK"/>
    <property type="match status" value="5"/>
</dbReference>
<gene>
    <name evidence="3" type="ORF">CEUSTIGMA_g3617.t1</name>
</gene>
<feature type="domain" description="ShKT" evidence="2">
    <location>
        <begin position="227"/>
        <end position="264"/>
    </location>
</feature>
<dbReference type="Proteomes" id="UP000232323">
    <property type="component" value="Unassembled WGS sequence"/>
</dbReference>
<keyword evidence="1" id="KW-1133">Transmembrane helix</keyword>
<accession>A0A250WZA3</accession>
<dbReference type="AlphaFoldDB" id="A0A250WZA3"/>
<dbReference type="Gene3D" id="3.20.20.100">
    <property type="entry name" value="NADP-dependent oxidoreductase domain"/>
    <property type="match status" value="1"/>
</dbReference>
<dbReference type="PANTHER" id="PTHR43827">
    <property type="entry name" value="2,5-DIKETO-D-GLUCONIC ACID REDUCTASE"/>
    <property type="match status" value="1"/>
</dbReference>
<feature type="domain" description="ShKT" evidence="2">
    <location>
        <begin position="167"/>
        <end position="204"/>
    </location>
</feature>
<comment type="caution">
    <text evidence="3">The sequence shown here is derived from an EMBL/GenBank/DDBJ whole genome shotgun (WGS) entry which is preliminary data.</text>
</comment>
<keyword evidence="1" id="KW-0812">Transmembrane</keyword>
<proteinExistence type="predicted"/>
<dbReference type="PROSITE" id="PS51670">
    <property type="entry name" value="SHKT"/>
    <property type="match status" value="4"/>
</dbReference>
<organism evidence="3 4">
    <name type="scientific">Chlamydomonas eustigma</name>
    <dbReference type="NCBI Taxonomy" id="1157962"/>
    <lineage>
        <taxon>Eukaryota</taxon>
        <taxon>Viridiplantae</taxon>
        <taxon>Chlorophyta</taxon>
        <taxon>core chlorophytes</taxon>
        <taxon>Chlorophyceae</taxon>
        <taxon>CS clade</taxon>
        <taxon>Chlamydomonadales</taxon>
        <taxon>Chlamydomonadaceae</taxon>
        <taxon>Chlamydomonas</taxon>
    </lineage>
</organism>
<dbReference type="InterPro" id="IPR023210">
    <property type="entry name" value="NADP_OxRdtase_dom"/>
</dbReference>
<dbReference type="Gene3D" id="1.10.10.1940">
    <property type="match status" value="1"/>
</dbReference>
<dbReference type="InterPro" id="IPR003582">
    <property type="entry name" value="ShKT_dom"/>
</dbReference>
<evidence type="ECO:0000313" key="4">
    <source>
        <dbReference type="Proteomes" id="UP000232323"/>
    </source>
</evidence>
<dbReference type="PROSITE" id="PS00062">
    <property type="entry name" value="ALDOKETO_REDUCTASE_2"/>
    <property type="match status" value="1"/>
</dbReference>
<evidence type="ECO:0000259" key="2">
    <source>
        <dbReference type="PROSITE" id="PS51670"/>
    </source>
</evidence>
<feature type="transmembrane region" description="Helical" evidence="1">
    <location>
        <begin position="13"/>
        <end position="35"/>
    </location>
</feature>
<dbReference type="InterPro" id="IPR036812">
    <property type="entry name" value="NAD(P)_OxRdtase_dom_sf"/>
</dbReference>
<dbReference type="SUPFAM" id="SSF51430">
    <property type="entry name" value="NAD(P)-linked oxidoreductase"/>
    <property type="match status" value="1"/>
</dbReference>
<dbReference type="STRING" id="1157962.A0A250WZA3"/>
<feature type="domain" description="ShKT" evidence="2">
    <location>
        <begin position="289"/>
        <end position="323"/>
    </location>
</feature>
<dbReference type="SMART" id="SM00254">
    <property type="entry name" value="ShKT"/>
    <property type="match status" value="5"/>
</dbReference>
<dbReference type="Pfam" id="PF00248">
    <property type="entry name" value="Aldo_ket_red"/>
    <property type="match status" value="1"/>
</dbReference>
<reference evidence="3 4" key="1">
    <citation type="submission" date="2017-08" db="EMBL/GenBank/DDBJ databases">
        <title>Acidophilic green algal genome provides insights into adaptation to an acidic environment.</title>
        <authorList>
            <person name="Hirooka S."/>
            <person name="Hirose Y."/>
            <person name="Kanesaki Y."/>
            <person name="Higuchi S."/>
            <person name="Fujiwara T."/>
            <person name="Onuma R."/>
            <person name="Era A."/>
            <person name="Ohbayashi R."/>
            <person name="Uzuka A."/>
            <person name="Nozaki H."/>
            <person name="Yoshikawa H."/>
            <person name="Miyagishima S.Y."/>
        </authorList>
    </citation>
    <scope>NUCLEOTIDE SEQUENCE [LARGE SCALE GENOMIC DNA]</scope>
    <source>
        <strain evidence="3 4">NIES-2499</strain>
    </source>
</reference>
<dbReference type="InterPro" id="IPR018170">
    <property type="entry name" value="Aldo/ket_reductase_CS"/>
</dbReference>
<evidence type="ECO:0000256" key="1">
    <source>
        <dbReference type="SAM" id="Phobius"/>
    </source>
</evidence>
<feature type="domain" description="ShKT" evidence="2">
    <location>
        <begin position="391"/>
        <end position="425"/>
    </location>
</feature>
<evidence type="ECO:0000313" key="3">
    <source>
        <dbReference type="EMBL" id="GAX76173.1"/>
    </source>
</evidence>
<dbReference type="OrthoDB" id="416253at2759"/>
<sequence length="737" mass="80394">MAKRATVFGITKALQWTVTACIALVILSNVLYFTINLRAETKTLQKLHHVVVAKATTLRHLHMSNGSSLTGRGLQDPPSWDMILENLAHNNAGPKNIGENLFASAVCEDDIPSGCLQMVLQGECRYEDVPIQACRRSCGMCPHIIKALSTDLDFPVHLLESAEGMSCSDASSNSSFCTAAVKSGFCDSDAETMLKACAASCGFCAVNTLAAYKVNDTSGTDFAAPQCADYLNLCPYLAKKLLLCSSPASDIWMTSLCARSCGACIASSETNAHIMDLFKSHDVRPKGECENYDKRCDIWSHNGFCSSHSDWMTHHCLRSCGQCSVVRQGALESHLSASNTEIILGDYRLSARRSGDKNSIYGLDAQGRLSKQIYSVIMVSPIAVHLNSATCVDQQPSCRGWAEIGECTKNTAFMFTACALSCGRCTPLNEKKTMPAPKNDEYVPQPLASVVLNNGVLMPVIGFGTAGLGAQTVMAVQDALHAGYRHFDTAQAREWYLEEDVGAAIDEVLVSGSAEFSRSDLFLTTKIHPKHLGYNLTLEIFDSSLRNLRTNYVDLVLLHYPRCWNGLAGCPSDFGITQSDLWKESWKALEKLYTEKKTRAIGVSNFNVKEVLDLISDPSLRVMPQVLQVNVDPLSPNTGLVDLCRNKGIQLEAYSSLGTQHLGASGNPVLGNAVIKDIAHTLSRSPAQVVLRWALQKGLVVLPRSSNAQHMQENLDLFSFGLDIKQMTQINMISTMM</sequence>
<dbReference type="PANTHER" id="PTHR43827:SF8">
    <property type="entry name" value="ALDO_KETO REDUCTASE FAMILY PROTEIN"/>
    <property type="match status" value="1"/>
</dbReference>
<dbReference type="CDD" id="cd19071">
    <property type="entry name" value="AKR_AKR1-5-like"/>
    <property type="match status" value="1"/>
</dbReference>